<keyword evidence="2" id="KW-0539">Nucleus</keyword>
<dbReference type="EMBL" id="JAGTJQ010000002">
    <property type="protein sequence ID" value="KAH7037186.1"/>
    <property type="molecule type" value="Genomic_DNA"/>
</dbReference>
<feature type="compositionally biased region" description="Polar residues" evidence="3">
    <location>
        <begin position="80"/>
        <end position="99"/>
    </location>
</feature>
<name>A0A9P8YAQ4_9PEZI</name>
<dbReference type="CDD" id="cd12148">
    <property type="entry name" value="fungal_TF_MHR"/>
    <property type="match status" value="1"/>
</dbReference>
<dbReference type="RefSeq" id="XP_046016307.1">
    <property type="nucleotide sequence ID" value="XM_046149469.1"/>
</dbReference>
<dbReference type="CDD" id="cd00067">
    <property type="entry name" value="GAL4"/>
    <property type="match status" value="1"/>
</dbReference>
<organism evidence="6 7">
    <name type="scientific">Microdochium trichocladiopsis</name>
    <dbReference type="NCBI Taxonomy" id="1682393"/>
    <lineage>
        <taxon>Eukaryota</taxon>
        <taxon>Fungi</taxon>
        <taxon>Dikarya</taxon>
        <taxon>Ascomycota</taxon>
        <taxon>Pezizomycotina</taxon>
        <taxon>Sordariomycetes</taxon>
        <taxon>Xylariomycetidae</taxon>
        <taxon>Xylariales</taxon>
        <taxon>Microdochiaceae</taxon>
        <taxon>Microdochium</taxon>
    </lineage>
</organism>
<dbReference type="InterPro" id="IPR001138">
    <property type="entry name" value="Zn2Cys6_DnaBD"/>
</dbReference>
<dbReference type="GO" id="GO:0006351">
    <property type="term" value="P:DNA-templated transcription"/>
    <property type="evidence" value="ECO:0007669"/>
    <property type="project" value="InterPro"/>
</dbReference>
<dbReference type="OrthoDB" id="2264294at2759"/>
<dbReference type="Pfam" id="PF04082">
    <property type="entry name" value="Fungal_trans"/>
    <property type="match status" value="1"/>
</dbReference>
<dbReference type="PANTHER" id="PTHR31668">
    <property type="entry name" value="GLUCOSE TRANSPORT TRANSCRIPTION REGULATOR RGT1-RELATED-RELATED"/>
    <property type="match status" value="1"/>
</dbReference>
<comment type="caution">
    <text evidence="6">The sequence shown here is derived from an EMBL/GenBank/DDBJ whole genome shotgun (WGS) entry which is preliminary data.</text>
</comment>
<evidence type="ECO:0000256" key="3">
    <source>
        <dbReference type="SAM" id="MobiDB-lite"/>
    </source>
</evidence>
<keyword evidence="4" id="KW-0472">Membrane</keyword>
<proteinExistence type="predicted"/>
<dbReference type="PANTHER" id="PTHR31668:SF4">
    <property type="entry name" value="TRANSCRIPTIONAL ACTIVATOR PROTEIN DAL81"/>
    <property type="match status" value="1"/>
</dbReference>
<feature type="region of interest" description="Disordered" evidence="3">
    <location>
        <begin position="60"/>
        <end position="127"/>
    </location>
</feature>
<dbReference type="Gene3D" id="4.10.240.10">
    <property type="entry name" value="Zn(2)-C6 fungal-type DNA-binding domain"/>
    <property type="match status" value="1"/>
</dbReference>
<keyword evidence="4" id="KW-0812">Transmembrane</keyword>
<dbReference type="GO" id="GO:0008270">
    <property type="term" value="F:zinc ion binding"/>
    <property type="evidence" value="ECO:0007669"/>
    <property type="project" value="InterPro"/>
</dbReference>
<feature type="transmembrane region" description="Helical" evidence="4">
    <location>
        <begin position="564"/>
        <end position="585"/>
    </location>
</feature>
<keyword evidence="4" id="KW-1133">Transmembrane helix</keyword>
<dbReference type="AlphaFoldDB" id="A0A9P8YAQ4"/>
<keyword evidence="1" id="KW-0479">Metal-binding</keyword>
<evidence type="ECO:0000313" key="6">
    <source>
        <dbReference type="EMBL" id="KAH7037186.1"/>
    </source>
</evidence>
<evidence type="ECO:0000313" key="7">
    <source>
        <dbReference type="Proteomes" id="UP000756346"/>
    </source>
</evidence>
<dbReference type="GO" id="GO:0001080">
    <property type="term" value="P:nitrogen catabolite activation of transcription from RNA polymerase II promoter"/>
    <property type="evidence" value="ECO:0007669"/>
    <property type="project" value="TreeGrafter"/>
</dbReference>
<evidence type="ECO:0000256" key="4">
    <source>
        <dbReference type="SAM" id="Phobius"/>
    </source>
</evidence>
<feature type="region of interest" description="Disordered" evidence="3">
    <location>
        <begin position="1"/>
        <end position="25"/>
    </location>
</feature>
<dbReference type="SMART" id="SM00066">
    <property type="entry name" value="GAL4"/>
    <property type="match status" value="1"/>
</dbReference>
<dbReference type="InterPro" id="IPR036864">
    <property type="entry name" value="Zn2-C6_fun-type_DNA-bd_sf"/>
</dbReference>
<keyword evidence="7" id="KW-1185">Reference proteome</keyword>
<dbReference type="GO" id="GO:0003677">
    <property type="term" value="F:DNA binding"/>
    <property type="evidence" value="ECO:0007669"/>
    <property type="project" value="InterPro"/>
</dbReference>
<accession>A0A9P8YAQ4</accession>
<dbReference type="PROSITE" id="PS00463">
    <property type="entry name" value="ZN2_CY6_FUNGAL_1"/>
    <property type="match status" value="1"/>
</dbReference>
<dbReference type="InterPro" id="IPR050797">
    <property type="entry name" value="Carb_Metab_Trans_Reg"/>
</dbReference>
<gene>
    <name evidence="6" type="ORF">B0I36DRAFT_236499</name>
</gene>
<dbReference type="GeneID" id="70179015"/>
<dbReference type="InterPro" id="IPR007219">
    <property type="entry name" value="XnlR_reg_dom"/>
</dbReference>
<reference evidence="6" key="1">
    <citation type="journal article" date="2021" name="Nat. Commun.">
        <title>Genetic determinants of endophytism in the Arabidopsis root mycobiome.</title>
        <authorList>
            <person name="Mesny F."/>
            <person name="Miyauchi S."/>
            <person name="Thiergart T."/>
            <person name="Pickel B."/>
            <person name="Atanasova L."/>
            <person name="Karlsson M."/>
            <person name="Huettel B."/>
            <person name="Barry K.W."/>
            <person name="Haridas S."/>
            <person name="Chen C."/>
            <person name="Bauer D."/>
            <person name="Andreopoulos W."/>
            <person name="Pangilinan J."/>
            <person name="LaButti K."/>
            <person name="Riley R."/>
            <person name="Lipzen A."/>
            <person name="Clum A."/>
            <person name="Drula E."/>
            <person name="Henrissat B."/>
            <person name="Kohler A."/>
            <person name="Grigoriev I.V."/>
            <person name="Martin F.M."/>
            <person name="Hacquard S."/>
        </authorList>
    </citation>
    <scope>NUCLEOTIDE SEQUENCE</scope>
    <source>
        <strain evidence="6">MPI-CAGE-CH-0230</strain>
    </source>
</reference>
<evidence type="ECO:0000259" key="5">
    <source>
        <dbReference type="PROSITE" id="PS00463"/>
    </source>
</evidence>
<dbReference type="Proteomes" id="UP000756346">
    <property type="component" value="Unassembled WGS sequence"/>
</dbReference>
<feature type="domain" description="Zn(2)-C6 fungal-type" evidence="5">
    <location>
        <begin position="23"/>
        <end position="56"/>
    </location>
</feature>
<dbReference type="GO" id="GO:0005634">
    <property type="term" value="C:nucleus"/>
    <property type="evidence" value="ECO:0007669"/>
    <property type="project" value="TreeGrafter"/>
</dbReference>
<dbReference type="SUPFAM" id="SSF57701">
    <property type="entry name" value="Zn2/Cys6 DNA-binding domain"/>
    <property type="match status" value="1"/>
</dbReference>
<dbReference type="GO" id="GO:0000981">
    <property type="term" value="F:DNA-binding transcription factor activity, RNA polymerase II-specific"/>
    <property type="evidence" value="ECO:0007669"/>
    <property type="project" value="InterPro"/>
</dbReference>
<dbReference type="SMART" id="SM00906">
    <property type="entry name" value="Fungal_trans"/>
    <property type="match status" value="1"/>
</dbReference>
<sequence length="700" mass="79003">MEVVTPADFPSHSQRRRSRQAKPCDACRKAKTRCIKSPEGSGTTACIHCSLRGTACTYRHGPPARSSTAARENSPHLAETPTNAPQSSRSVNGDSSAPTPNRPRQERLGETSQPSFPRNASVPGTVDGTVRAPAVLTASGPPQLGYIANRFSELYGLGSDMEPILMRHRPYDPNSHEYHLGTHGIRRVLHRYQAQDYPLTFHMVADTKAIDHQELESEVDAIEALVRPWGPKLLDLFWRHVQPSYPIIFKDALMQAYEHRDAPCPLLGAIYLVATRWWQYDPDLSVRPMPDVASLRKHVYRSIHCSYHSPKLSSIQAMLLVLQCQPEDPLNPDHTFDWGLTCQALAIGQCLGLHLDASDWSIPRAERNVRKRLAWALYMQDRWTAVAYGRPVHIHDDDWAVTDLTDADFADCDLSEAREPEEERRSMTVTGKHHFLLMVRLSQILSDVLAQFYAVKKSSEQDTAVLFQRAGPIFEALNLWSMSVPESLGMHITYQRRLCFHGYLHFSYYGVAMTLLRRLIRSTALGPPCADHAVLADIRQRALQTAQGAIGFVSELRPDHLEAFWYYTTPYLFSLLGSFITLLLVTSLSSQERSFWQETLNSYLWKLRTMNKSSEPMQYAANRLEGAILRGLEHALAVNIVEPVDDTVSPQMANYNTEVMKYVDFGDWDLFMAGVGSYDLLGAPGDIHQQVNYGQRPPMM</sequence>
<protein>
    <submittedName>
        <fullName evidence="6">Fungal-specific transcription factor domain-containing protein</fullName>
    </submittedName>
</protein>
<evidence type="ECO:0000256" key="1">
    <source>
        <dbReference type="ARBA" id="ARBA00022723"/>
    </source>
</evidence>
<evidence type="ECO:0000256" key="2">
    <source>
        <dbReference type="ARBA" id="ARBA00023242"/>
    </source>
</evidence>